<dbReference type="Proteomes" id="UP001208692">
    <property type="component" value="Unassembled WGS sequence"/>
</dbReference>
<comment type="caution">
    <text evidence="3">The sequence shown here is derived from an EMBL/GenBank/DDBJ whole genome shotgun (WGS) entry which is preliminary data.</text>
</comment>
<evidence type="ECO:0000256" key="1">
    <source>
        <dbReference type="SAM" id="SignalP"/>
    </source>
</evidence>
<dbReference type="Gene3D" id="2.30.30.40">
    <property type="entry name" value="SH3 Domains"/>
    <property type="match status" value="1"/>
</dbReference>
<protein>
    <recommendedName>
        <fullName evidence="2">SH3b domain-containing protein</fullName>
    </recommendedName>
</protein>
<dbReference type="PROSITE" id="PS51781">
    <property type="entry name" value="SH3B"/>
    <property type="match status" value="1"/>
</dbReference>
<evidence type="ECO:0000313" key="5">
    <source>
        <dbReference type="Proteomes" id="UP001207736"/>
    </source>
</evidence>
<sequence length="277" mass="32447">MKHFISLFFLIFIGKTFAQVGSNIGIINDADGYTNIRKEASTKSQIVGKILQNEYFFYEEYNSNWCKITTQNKVKGFVHKSRIKNIDENQVICLKISFEDNSEERINRTARDTILSVFSLKDSDFPFFIIGFNYTQIESKERKESYVLFGNETSSVKFSIRNVNTKDYKIGKDKYGNNKIITTEKNRKVYGFLGDRQFPKKEIDNIQISINRGNTYNLPKSVYKYLFEPTLESVKVYIKGRNQLIIYMSGAEASEGYEVIFIVNEKQLLKRYIYRNF</sequence>
<dbReference type="AlphaFoldDB" id="A0AAV5B0D9"/>
<keyword evidence="6" id="KW-1185">Reference proteome</keyword>
<evidence type="ECO:0000313" key="3">
    <source>
        <dbReference type="EMBL" id="GJM51668.1"/>
    </source>
</evidence>
<reference evidence="3 6" key="1">
    <citation type="submission" date="2021-11" db="EMBL/GenBank/DDBJ databases">
        <title>Draft genome sequence of Capnocytophaga sp. strain KC07075 isolated from cat oral cavity.</title>
        <authorList>
            <person name="Suzuki M."/>
            <person name="Imaoka K."/>
            <person name="Kimura M."/>
            <person name="Morikawa S."/>
            <person name="Maeda K."/>
        </authorList>
    </citation>
    <scope>NUCLEOTIDE SEQUENCE</scope>
    <source>
        <strain evidence="3">KC07075</strain>
        <strain evidence="4 6">KC07079</strain>
    </source>
</reference>
<dbReference type="Proteomes" id="UP001207736">
    <property type="component" value="Unassembled WGS sequence"/>
</dbReference>
<name>A0AAV5B0D9_9FLAO</name>
<proteinExistence type="predicted"/>
<feature type="chain" id="PRO_5043618717" description="SH3b domain-containing protein" evidence="1">
    <location>
        <begin position="19"/>
        <end position="277"/>
    </location>
</feature>
<feature type="signal peptide" evidence="1">
    <location>
        <begin position="1"/>
        <end position="18"/>
    </location>
</feature>
<dbReference type="EMBL" id="BQKB01000074">
    <property type="protein sequence ID" value="GJM54217.1"/>
    <property type="molecule type" value="Genomic_DNA"/>
</dbReference>
<dbReference type="Pfam" id="PF08239">
    <property type="entry name" value="SH3_3"/>
    <property type="match status" value="1"/>
</dbReference>
<evidence type="ECO:0000313" key="6">
    <source>
        <dbReference type="Proteomes" id="UP001208692"/>
    </source>
</evidence>
<evidence type="ECO:0000259" key="2">
    <source>
        <dbReference type="PROSITE" id="PS51781"/>
    </source>
</evidence>
<gene>
    <name evidence="3" type="ORF">RCZ15_26410</name>
    <name evidence="4" type="ORF">RCZ16_25330</name>
</gene>
<accession>A0AAV5B0D9</accession>
<organism evidence="3 5">
    <name type="scientific">Capnocytophaga catalasegens</name>
    <dbReference type="NCBI Taxonomy" id="1004260"/>
    <lineage>
        <taxon>Bacteria</taxon>
        <taxon>Pseudomonadati</taxon>
        <taxon>Bacteroidota</taxon>
        <taxon>Flavobacteriia</taxon>
        <taxon>Flavobacteriales</taxon>
        <taxon>Flavobacteriaceae</taxon>
        <taxon>Capnocytophaga</taxon>
    </lineage>
</organism>
<feature type="domain" description="SH3b" evidence="2">
    <location>
        <begin position="22"/>
        <end position="87"/>
    </location>
</feature>
<dbReference type="SMART" id="SM00287">
    <property type="entry name" value="SH3b"/>
    <property type="match status" value="1"/>
</dbReference>
<dbReference type="EMBL" id="BQKA01000092">
    <property type="protein sequence ID" value="GJM51668.1"/>
    <property type="molecule type" value="Genomic_DNA"/>
</dbReference>
<dbReference type="InterPro" id="IPR003646">
    <property type="entry name" value="SH3-like_bac-type"/>
</dbReference>
<dbReference type="RefSeq" id="WP_264847782.1">
    <property type="nucleotide sequence ID" value="NZ_BPMA01000078.1"/>
</dbReference>
<keyword evidence="1" id="KW-0732">Signal</keyword>
<evidence type="ECO:0000313" key="4">
    <source>
        <dbReference type="EMBL" id="GJM54217.1"/>
    </source>
</evidence>